<feature type="compositionally biased region" description="Basic and acidic residues" evidence="1">
    <location>
        <begin position="1"/>
        <end position="18"/>
    </location>
</feature>
<evidence type="ECO:0000256" key="1">
    <source>
        <dbReference type="SAM" id="MobiDB-lite"/>
    </source>
</evidence>
<feature type="compositionally biased region" description="Basic and acidic residues" evidence="1">
    <location>
        <begin position="118"/>
        <end position="135"/>
    </location>
</feature>
<evidence type="ECO:0000313" key="2">
    <source>
        <dbReference type="EMBL" id="MPC82831.1"/>
    </source>
</evidence>
<dbReference type="OrthoDB" id="10663541at2759"/>
<feature type="compositionally biased region" description="Gly residues" evidence="1">
    <location>
        <begin position="34"/>
        <end position="43"/>
    </location>
</feature>
<feature type="region of interest" description="Disordered" evidence="1">
    <location>
        <begin position="1"/>
        <end position="79"/>
    </location>
</feature>
<evidence type="ECO:0000313" key="3">
    <source>
        <dbReference type="Proteomes" id="UP000324222"/>
    </source>
</evidence>
<keyword evidence="3" id="KW-1185">Reference proteome</keyword>
<dbReference type="Proteomes" id="UP000324222">
    <property type="component" value="Unassembled WGS sequence"/>
</dbReference>
<name>A0A5B7IBL8_PORTR</name>
<dbReference type="EMBL" id="VSRR010060865">
    <property type="protein sequence ID" value="MPC82831.1"/>
    <property type="molecule type" value="Genomic_DNA"/>
</dbReference>
<sequence>MKREEKEEGEKGEKKYPDTFEDTDDENPPDEEGGGGGGGGGERGGLENFGTNERIRKIVNEREIERQEGDEEVGRERGRGRGIGLRHRCFMSQCRERIRGGSHREERERGGGGGGGGMREEEERERVEREHRRIQSESGVEPVRQKQRITRTTNQETPSKHPNETDFTHATHTTLHPLPLPQSYPHPHQHPYHHATPYQYPLPYPQCTYNPPNTLPITGKRKHYTSLTKDYITGLAFLARVDRVARVMVGRSMSIMEVRQCSSPALRLLVPQSEGVAAEGEDKCLQDLHSLQQTISQCSSGGKGIVTPELRIYCRSLL</sequence>
<feature type="compositionally biased region" description="Acidic residues" evidence="1">
    <location>
        <begin position="19"/>
        <end position="33"/>
    </location>
</feature>
<gene>
    <name evidence="2" type="ORF">E2C01_077517</name>
</gene>
<organism evidence="2 3">
    <name type="scientific">Portunus trituberculatus</name>
    <name type="common">Swimming crab</name>
    <name type="synonym">Neptunus trituberculatus</name>
    <dbReference type="NCBI Taxonomy" id="210409"/>
    <lineage>
        <taxon>Eukaryota</taxon>
        <taxon>Metazoa</taxon>
        <taxon>Ecdysozoa</taxon>
        <taxon>Arthropoda</taxon>
        <taxon>Crustacea</taxon>
        <taxon>Multicrustacea</taxon>
        <taxon>Malacostraca</taxon>
        <taxon>Eumalacostraca</taxon>
        <taxon>Eucarida</taxon>
        <taxon>Decapoda</taxon>
        <taxon>Pleocyemata</taxon>
        <taxon>Brachyura</taxon>
        <taxon>Eubrachyura</taxon>
        <taxon>Portunoidea</taxon>
        <taxon>Portunidae</taxon>
        <taxon>Portuninae</taxon>
        <taxon>Portunus</taxon>
    </lineage>
</organism>
<dbReference type="AlphaFoldDB" id="A0A5B7IBL8"/>
<feature type="compositionally biased region" description="Basic and acidic residues" evidence="1">
    <location>
        <begin position="53"/>
        <end position="79"/>
    </location>
</feature>
<feature type="compositionally biased region" description="Basic and acidic residues" evidence="1">
    <location>
        <begin position="99"/>
        <end position="110"/>
    </location>
</feature>
<accession>A0A5B7IBL8</accession>
<protein>
    <submittedName>
        <fullName evidence="2">Uncharacterized protein</fullName>
    </submittedName>
</protein>
<comment type="caution">
    <text evidence="2">The sequence shown here is derived from an EMBL/GenBank/DDBJ whole genome shotgun (WGS) entry which is preliminary data.</text>
</comment>
<feature type="region of interest" description="Disordered" evidence="1">
    <location>
        <begin position="99"/>
        <end position="165"/>
    </location>
</feature>
<proteinExistence type="predicted"/>
<reference evidence="2 3" key="1">
    <citation type="submission" date="2019-05" db="EMBL/GenBank/DDBJ databases">
        <title>Another draft genome of Portunus trituberculatus and its Hox gene families provides insights of decapod evolution.</title>
        <authorList>
            <person name="Jeong J.-H."/>
            <person name="Song I."/>
            <person name="Kim S."/>
            <person name="Choi T."/>
            <person name="Kim D."/>
            <person name="Ryu S."/>
            <person name="Kim W."/>
        </authorList>
    </citation>
    <scope>NUCLEOTIDE SEQUENCE [LARGE SCALE GENOMIC DNA]</scope>
    <source>
        <tissue evidence="2">Muscle</tissue>
    </source>
</reference>